<comment type="caution">
    <text evidence="1">The sequence shown here is derived from an EMBL/GenBank/DDBJ whole genome shotgun (WGS) entry which is preliminary data.</text>
</comment>
<protein>
    <submittedName>
        <fullName evidence="1">Protein-L-isoaspartate O-methyltransferase</fullName>
    </submittedName>
</protein>
<organism evidence="1 2">
    <name type="scientific">Thelephora ganbajun</name>
    <name type="common">Ganba fungus</name>
    <dbReference type="NCBI Taxonomy" id="370292"/>
    <lineage>
        <taxon>Eukaryota</taxon>
        <taxon>Fungi</taxon>
        <taxon>Dikarya</taxon>
        <taxon>Basidiomycota</taxon>
        <taxon>Agaricomycotina</taxon>
        <taxon>Agaricomycetes</taxon>
        <taxon>Thelephorales</taxon>
        <taxon>Thelephoraceae</taxon>
        <taxon>Thelephora</taxon>
    </lineage>
</organism>
<accession>A0ACB6ZSK7</accession>
<dbReference type="EMBL" id="MU117968">
    <property type="protein sequence ID" value="KAF9652622.1"/>
    <property type="molecule type" value="Genomic_DNA"/>
</dbReference>
<proteinExistence type="predicted"/>
<evidence type="ECO:0000313" key="2">
    <source>
        <dbReference type="Proteomes" id="UP000886501"/>
    </source>
</evidence>
<dbReference type="Proteomes" id="UP000886501">
    <property type="component" value="Unassembled WGS sequence"/>
</dbReference>
<reference evidence="1" key="1">
    <citation type="submission" date="2019-10" db="EMBL/GenBank/DDBJ databases">
        <authorList>
            <consortium name="DOE Joint Genome Institute"/>
            <person name="Kuo A."/>
            <person name="Miyauchi S."/>
            <person name="Kiss E."/>
            <person name="Drula E."/>
            <person name="Kohler A."/>
            <person name="Sanchez-Garcia M."/>
            <person name="Andreopoulos B."/>
            <person name="Barry K.W."/>
            <person name="Bonito G."/>
            <person name="Buee M."/>
            <person name="Carver A."/>
            <person name="Chen C."/>
            <person name="Cichocki N."/>
            <person name="Clum A."/>
            <person name="Culley D."/>
            <person name="Crous P.W."/>
            <person name="Fauchery L."/>
            <person name="Girlanda M."/>
            <person name="Hayes R."/>
            <person name="Keri Z."/>
            <person name="Labutti K."/>
            <person name="Lipzen A."/>
            <person name="Lombard V."/>
            <person name="Magnuson J."/>
            <person name="Maillard F."/>
            <person name="Morin E."/>
            <person name="Murat C."/>
            <person name="Nolan M."/>
            <person name="Ohm R."/>
            <person name="Pangilinan J."/>
            <person name="Pereira M."/>
            <person name="Perotto S."/>
            <person name="Peter M."/>
            <person name="Riley R."/>
            <person name="Sitrit Y."/>
            <person name="Stielow B."/>
            <person name="Szollosi G."/>
            <person name="Zifcakova L."/>
            <person name="Stursova M."/>
            <person name="Spatafora J.W."/>
            <person name="Tedersoo L."/>
            <person name="Vaario L.-M."/>
            <person name="Yamada A."/>
            <person name="Yan M."/>
            <person name="Wang P."/>
            <person name="Xu J."/>
            <person name="Bruns T."/>
            <person name="Baldrian P."/>
            <person name="Vilgalys R."/>
            <person name="Henrissat B."/>
            <person name="Grigoriev I.V."/>
            <person name="Hibbett D."/>
            <person name="Nagy L.G."/>
            <person name="Martin F.M."/>
        </authorList>
    </citation>
    <scope>NUCLEOTIDE SEQUENCE</scope>
    <source>
        <strain evidence="1">P2</strain>
    </source>
</reference>
<reference evidence="1" key="2">
    <citation type="journal article" date="2020" name="Nat. Commun.">
        <title>Large-scale genome sequencing of mycorrhizal fungi provides insights into the early evolution of symbiotic traits.</title>
        <authorList>
            <person name="Miyauchi S."/>
            <person name="Kiss E."/>
            <person name="Kuo A."/>
            <person name="Drula E."/>
            <person name="Kohler A."/>
            <person name="Sanchez-Garcia M."/>
            <person name="Morin E."/>
            <person name="Andreopoulos B."/>
            <person name="Barry K.W."/>
            <person name="Bonito G."/>
            <person name="Buee M."/>
            <person name="Carver A."/>
            <person name="Chen C."/>
            <person name="Cichocki N."/>
            <person name="Clum A."/>
            <person name="Culley D."/>
            <person name="Crous P.W."/>
            <person name="Fauchery L."/>
            <person name="Girlanda M."/>
            <person name="Hayes R.D."/>
            <person name="Keri Z."/>
            <person name="LaButti K."/>
            <person name="Lipzen A."/>
            <person name="Lombard V."/>
            <person name="Magnuson J."/>
            <person name="Maillard F."/>
            <person name="Murat C."/>
            <person name="Nolan M."/>
            <person name="Ohm R.A."/>
            <person name="Pangilinan J."/>
            <person name="Pereira M.F."/>
            <person name="Perotto S."/>
            <person name="Peter M."/>
            <person name="Pfister S."/>
            <person name="Riley R."/>
            <person name="Sitrit Y."/>
            <person name="Stielow J.B."/>
            <person name="Szollosi G."/>
            <person name="Zifcakova L."/>
            <person name="Stursova M."/>
            <person name="Spatafora J.W."/>
            <person name="Tedersoo L."/>
            <person name="Vaario L.M."/>
            <person name="Yamada A."/>
            <person name="Yan M."/>
            <person name="Wang P."/>
            <person name="Xu J."/>
            <person name="Bruns T."/>
            <person name="Baldrian P."/>
            <person name="Vilgalys R."/>
            <person name="Dunand C."/>
            <person name="Henrissat B."/>
            <person name="Grigoriev I.V."/>
            <person name="Hibbett D."/>
            <person name="Nagy L.G."/>
            <person name="Martin F.M."/>
        </authorList>
    </citation>
    <scope>NUCLEOTIDE SEQUENCE</scope>
    <source>
        <strain evidence="1">P2</strain>
    </source>
</reference>
<sequence>MAWRCSGSTNIELIENMARNGLINSVRVRNAMKQVDRANYVIDKRDAYEDAPQRIGHGATISAPHMHAHASEYLLTYLQPGSKVLDVGSGSGYLTAIFHHLVSPGDGQPAGKVVGIDHIAELVDWSVENLNKDGLDPALESGEIEMIAGDGRKGYAAAGPYDCIHVGAAAPTVPQELIDQLAQPGRLFIPVGTGVQEIIQIDKDHGGNIHKKRLFGVVYVPLTDQEIQRRSPY</sequence>
<evidence type="ECO:0000313" key="1">
    <source>
        <dbReference type="EMBL" id="KAF9652622.1"/>
    </source>
</evidence>
<gene>
    <name evidence="1" type="ORF">BDM02DRAFT_3258461</name>
</gene>
<keyword evidence="2" id="KW-1185">Reference proteome</keyword>
<name>A0ACB6ZSK7_THEGA</name>